<feature type="region of interest" description="Disordered" evidence="1">
    <location>
        <begin position="44"/>
        <end position="108"/>
    </location>
</feature>
<dbReference type="KEGG" id="meso:BSQ44_17590"/>
<feature type="compositionally biased region" description="Pro residues" evidence="1">
    <location>
        <begin position="145"/>
        <end position="157"/>
    </location>
</feature>
<organism evidence="2 3">
    <name type="scientific">Aquibium oceanicum</name>
    <dbReference type="NCBI Taxonomy" id="1670800"/>
    <lineage>
        <taxon>Bacteria</taxon>
        <taxon>Pseudomonadati</taxon>
        <taxon>Pseudomonadota</taxon>
        <taxon>Alphaproteobacteria</taxon>
        <taxon>Hyphomicrobiales</taxon>
        <taxon>Phyllobacteriaceae</taxon>
        <taxon>Aquibium</taxon>
    </lineage>
</organism>
<dbReference type="OrthoDB" id="8101535at2"/>
<dbReference type="AlphaFoldDB" id="A0A1L3SU89"/>
<feature type="region of interest" description="Disordered" evidence="1">
    <location>
        <begin position="143"/>
        <end position="165"/>
    </location>
</feature>
<dbReference type="RefSeq" id="WP_072606446.1">
    <property type="nucleotide sequence ID" value="NZ_CP018171.1"/>
</dbReference>
<dbReference type="STRING" id="1670800.BSQ44_17590"/>
<sequence length="341" mass="36542">MDWQVVIEGNGAALRRVLAALVAMAGFDCRFAPEAQICRAGGTATGGEGRDAAAGSGNPAGDLGGQFTFFRPDSAALREDPQAEKSKLSPAPGRSGEGSATTADCRPPIAATLPRRLHRAVLRLLRPAESAARRLVIVAAKTLPETPPEAETPPGPARPARHTGGRKDNAAVAVLRSLGIAVVLPPSAVPAPRRAVPSVRRPRTFIALPLVDRLRNPRAARPRTVPPHAAPRILSFGDAVPHRLPPPPTPDDPLDATRLVLRLKAVAEALDDLPRQARRFVRLQALRARARAQGAWRRLSPLRVGRPPGQFCAASRRPRHEIHEILRDLNHFAHEALPDTS</sequence>
<evidence type="ECO:0000256" key="1">
    <source>
        <dbReference type="SAM" id="MobiDB-lite"/>
    </source>
</evidence>
<evidence type="ECO:0000313" key="2">
    <source>
        <dbReference type="EMBL" id="APH72976.1"/>
    </source>
</evidence>
<dbReference type="EMBL" id="CP018171">
    <property type="protein sequence ID" value="APH72976.1"/>
    <property type="molecule type" value="Genomic_DNA"/>
</dbReference>
<proteinExistence type="predicted"/>
<evidence type="ECO:0000313" key="3">
    <source>
        <dbReference type="Proteomes" id="UP000182840"/>
    </source>
</evidence>
<accession>A0A1L3SU89</accession>
<name>A0A1L3SU89_9HYPH</name>
<dbReference type="Proteomes" id="UP000182840">
    <property type="component" value="Chromosome"/>
</dbReference>
<keyword evidence="3" id="KW-1185">Reference proteome</keyword>
<feature type="compositionally biased region" description="Basic and acidic residues" evidence="1">
    <location>
        <begin position="76"/>
        <end position="87"/>
    </location>
</feature>
<gene>
    <name evidence="2" type="ORF">BSQ44_17590</name>
</gene>
<protein>
    <submittedName>
        <fullName evidence="2">Uncharacterized protein</fullName>
    </submittedName>
</protein>
<reference evidence="3" key="1">
    <citation type="submission" date="2016-11" db="EMBL/GenBank/DDBJ databases">
        <title>Mesorhizobium oceanicum sp. nov., isolated from deep seawater in South China Sea.</title>
        <authorList>
            <person name="Fu G.-Y."/>
        </authorList>
    </citation>
    <scope>NUCLEOTIDE SEQUENCE [LARGE SCALE GENOMIC DNA]</scope>
    <source>
        <strain evidence="3">B7</strain>
    </source>
</reference>